<dbReference type="PANTHER" id="PTHR14340:SF9">
    <property type="entry name" value="FIBRONECTIN TYPE-III DOMAIN-CONTAINING PROTEIN"/>
    <property type="match status" value="1"/>
</dbReference>
<evidence type="ECO:0000313" key="5">
    <source>
        <dbReference type="WBParaSite" id="SBAD_0000673401-mRNA-1"/>
    </source>
</evidence>
<dbReference type="Gene3D" id="2.60.40.10">
    <property type="entry name" value="Immunoglobulins"/>
    <property type="match status" value="1"/>
</dbReference>
<feature type="domain" description="Ig-like" evidence="2">
    <location>
        <begin position="19"/>
        <end position="108"/>
    </location>
</feature>
<dbReference type="Proteomes" id="UP000270296">
    <property type="component" value="Unassembled WGS sequence"/>
</dbReference>
<dbReference type="SMART" id="SM00408">
    <property type="entry name" value="IGc2"/>
    <property type="match status" value="1"/>
</dbReference>
<dbReference type="InterPro" id="IPR013783">
    <property type="entry name" value="Ig-like_fold"/>
</dbReference>
<dbReference type="PANTHER" id="PTHR14340">
    <property type="entry name" value="MICROFIBRIL-ASSOCIATED GLYCOPROTEIN 3"/>
    <property type="match status" value="1"/>
</dbReference>
<evidence type="ECO:0000313" key="3">
    <source>
        <dbReference type="EMBL" id="VDP10146.1"/>
    </source>
</evidence>
<dbReference type="WBParaSite" id="SBAD_0000673401-mRNA-1">
    <property type="protein sequence ID" value="SBAD_0000673401-mRNA-1"/>
    <property type="gene ID" value="SBAD_0000673401"/>
</dbReference>
<accession>A0A183IS87</accession>
<sequence length="128" mass="13680">MYSSLTTVAGIREIKALPPSFIEVLLGVIDVDAGEPFAIECSFEGKPTPSIEWTKDGQPLLPSSRINLCYDGESASLRIASSQVSDSGRYCCNILNLAGVAEGGSNLNVFKRKNSGKCFSICLSLKNT</sequence>
<evidence type="ECO:0000256" key="1">
    <source>
        <dbReference type="ARBA" id="ARBA00023319"/>
    </source>
</evidence>
<dbReference type="AlphaFoldDB" id="A0A183IS87"/>
<dbReference type="InterPro" id="IPR036179">
    <property type="entry name" value="Ig-like_dom_sf"/>
</dbReference>
<dbReference type="InterPro" id="IPR003598">
    <property type="entry name" value="Ig_sub2"/>
</dbReference>
<dbReference type="InterPro" id="IPR013098">
    <property type="entry name" value="Ig_I-set"/>
</dbReference>
<protein>
    <submittedName>
        <fullName evidence="5">Ig-like domain-containing protein</fullName>
    </submittedName>
</protein>
<evidence type="ECO:0000259" key="2">
    <source>
        <dbReference type="PROSITE" id="PS50835"/>
    </source>
</evidence>
<dbReference type="EMBL" id="UZAM01009798">
    <property type="protein sequence ID" value="VDP10146.1"/>
    <property type="molecule type" value="Genomic_DNA"/>
</dbReference>
<proteinExistence type="predicted"/>
<evidence type="ECO:0000313" key="4">
    <source>
        <dbReference type="Proteomes" id="UP000270296"/>
    </source>
</evidence>
<dbReference type="SUPFAM" id="SSF48726">
    <property type="entry name" value="Immunoglobulin"/>
    <property type="match status" value="1"/>
</dbReference>
<dbReference type="FunFam" id="2.60.40.10:FF:000107">
    <property type="entry name" value="Myosin, light chain kinase a"/>
    <property type="match status" value="1"/>
</dbReference>
<dbReference type="InterPro" id="IPR007110">
    <property type="entry name" value="Ig-like_dom"/>
</dbReference>
<dbReference type="Pfam" id="PF07679">
    <property type="entry name" value="I-set"/>
    <property type="match status" value="1"/>
</dbReference>
<dbReference type="InterPro" id="IPR003599">
    <property type="entry name" value="Ig_sub"/>
</dbReference>
<dbReference type="OrthoDB" id="2152335at2759"/>
<reference evidence="3 4" key="2">
    <citation type="submission" date="2018-11" db="EMBL/GenBank/DDBJ databases">
        <authorList>
            <consortium name="Pathogen Informatics"/>
        </authorList>
    </citation>
    <scope>NUCLEOTIDE SEQUENCE [LARGE SCALE GENOMIC DNA]</scope>
</reference>
<gene>
    <name evidence="3" type="ORF">SBAD_LOCUS6484</name>
</gene>
<dbReference type="SMART" id="SM00409">
    <property type="entry name" value="IG"/>
    <property type="match status" value="1"/>
</dbReference>
<reference evidence="5" key="1">
    <citation type="submission" date="2016-06" db="UniProtKB">
        <authorList>
            <consortium name="WormBaseParasite"/>
        </authorList>
    </citation>
    <scope>IDENTIFICATION</scope>
</reference>
<name>A0A183IS87_9BILA</name>
<dbReference type="PROSITE" id="PS50835">
    <property type="entry name" value="IG_LIKE"/>
    <property type="match status" value="1"/>
</dbReference>
<keyword evidence="1" id="KW-0393">Immunoglobulin domain</keyword>
<organism evidence="5">
    <name type="scientific">Soboliphyme baturini</name>
    <dbReference type="NCBI Taxonomy" id="241478"/>
    <lineage>
        <taxon>Eukaryota</taxon>
        <taxon>Metazoa</taxon>
        <taxon>Ecdysozoa</taxon>
        <taxon>Nematoda</taxon>
        <taxon>Enoplea</taxon>
        <taxon>Dorylaimia</taxon>
        <taxon>Dioctophymatida</taxon>
        <taxon>Dioctophymatoidea</taxon>
        <taxon>Soboliphymatidae</taxon>
        <taxon>Soboliphyme</taxon>
    </lineage>
</organism>
<keyword evidence="4" id="KW-1185">Reference proteome</keyword>